<dbReference type="InterPro" id="IPR001995">
    <property type="entry name" value="Peptidase_A2_cat"/>
</dbReference>
<name>A0A084EBD5_SPHYA</name>
<dbReference type="AlphaFoldDB" id="A0A084EBD5"/>
<dbReference type="InterPro" id="IPR011969">
    <property type="entry name" value="Clan_AA_Asp_peptidase_C"/>
</dbReference>
<dbReference type="GO" id="GO:0006508">
    <property type="term" value="P:proteolysis"/>
    <property type="evidence" value="ECO:0007669"/>
    <property type="project" value="InterPro"/>
</dbReference>
<dbReference type="eggNOG" id="COG3577">
    <property type="taxonomic scope" value="Bacteria"/>
</dbReference>
<dbReference type="PROSITE" id="PS50175">
    <property type="entry name" value="ASP_PROT_RETROV"/>
    <property type="match status" value="1"/>
</dbReference>
<dbReference type="Gene3D" id="2.40.70.10">
    <property type="entry name" value="Acid Proteases"/>
    <property type="match status" value="1"/>
</dbReference>
<dbReference type="CDD" id="cd05483">
    <property type="entry name" value="retropepsin_like_bacteria"/>
    <property type="match status" value="1"/>
</dbReference>
<dbReference type="RefSeq" id="WP_162181984.1">
    <property type="nucleotide sequence ID" value="NZ_JGVR01000042.1"/>
</dbReference>
<dbReference type="Proteomes" id="UP000028534">
    <property type="component" value="Unassembled WGS sequence"/>
</dbReference>
<dbReference type="SUPFAM" id="SSF50630">
    <property type="entry name" value="Acid proteases"/>
    <property type="match status" value="1"/>
</dbReference>
<dbReference type="InterPro" id="IPR001969">
    <property type="entry name" value="Aspartic_peptidase_AS"/>
</dbReference>
<evidence type="ECO:0000313" key="4">
    <source>
        <dbReference type="Proteomes" id="UP000028534"/>
    </source>
</evidence>
<organism evidence="3 4">
    <name type="scientific">Sphingobium yanoikuyae</name>
    <name type="common">Sphingomonas yanoikuyae</name>
    <dbReference type="NCBI Taxonomy" id="13690"/>
    <lineage>
        <taxon>Bacteria</taxon>
        <taxon>Pseudomonadati</taxon>
        <taxon>Pseudomonadota</taxon>
        <taxon>Alphaproteobacteria</taxon>
        <taxon>Sphingomonadales</taxon>
        <taxon>Sphingomonadaceae</taxon>
        <taxon>Sphingobium</taxon>
    </lineage>
</organism>
<dbReference type="Pfam" id="PF13975">
    <property type="entry name" value="gag-asp_proteas"/>
    <property type="match status" value="1"/>
</dbReference>
<dbReference type="NCBIfam" id="TIGR02281">
    <property type="entry name" value="clan_AA_DTGA"/>
    <property type="match status" value="1"/>
</dbReference>
<dbReference type="GO" id="GO:0004190">
    <property type="term" value="F:aspartic-type endopeptidase activity"/>
    <property type="evidence" value="ECO:0007669"/>
    <property type="project" value="InterPro"/>
</dbReference>
<dbReference type="PATRIC" id="fig|13690.10.peg.4648"/>
<sequence>MFYITAHINGRPIRFLVDTGASVVVLSMRDAQSAQLVDGPIHYDSVMRTVNGNARAATTSIGQLEVAGRALAGVDAAIVDRGIDVSLMGQAALARLASLSIEGDQLTLQ</sequence>
<keyword evidence="1" id="KW-0378">Hydrolase</keyword>
<dbReference type="InterPro" id="IPR021109">
    <property type="entry name" value="Peptidase_aspartic_dom_sf"/>
</dbReference>
<dbReference type="PROSITE" id="PS00141">
    <property type="entry name" value="ASP_PROTEASE"/>
    <property type="match status" value="1"/>
</dbReference>
<feature type="domain" description="Peptidase A2" evidence="2">
    <location>
        <begin position="13"/>
        <end position="92"/>
    </location>
</feature>
<comment type="caution">
    <text evidence="3">The sequence shown here is derived from an EMBL/GenBank/DDBJ whole genome shotgun (WGS) entry which is preliminary data.</text>
</comment>
<reference evidence="3 4" key="1">
    <citation type="submission" date="2014-03" db="EMBL/GenBank/DDBJ databases">
        <title>Genome sequence of Sphingobium yanoikuyae B1.</title>
        <authorList>
            <person name="Gan H.M."/>
            <person name="Gan H.Y."/>
            <person name="Savka M.A."/>
        </authorList>
    </citation>
    <scope>NUCLEOTIDE SEQUENCE [LARGE SCALE GENOMIC DNA]</scope>
    <source>
        <strain evidence="3 4">B1</strain>
    </source>
</reference>
<proteinExistence type="predicted"/>
<dbReference type="InterPro" id="IPR034122">
    <property type="entry name" value="Retropepsin-like_bacterial"/>
</dbReference>
<protein>
    <recommendedName>
        <fullName evidence="2">Peptidase A2 domain-containing protein</fullName>
    </recommendedName>
</protein>
<dbReference type="EMBL" id="JGVR01000042">
    <property type="protein sequence ID" value="KEZ15277.1"/>
    <property type="molecule type" value="Genomic_DNA"/>
</dbReference>
<evidence type="ECO:0000256" key="1">
    <source>
        <dbReference type="ARBA" id="ARBA00022801"/>
    </source>
</evidence>
<gene>
    <name evidence="3" type="ORF">CP98_04513</name>
</gene>
<evidence type="ECO:0000313" key="3">
    <source>
        <dbReference type="EMBL" id="KEZ15277.1"/>
    </source>
</evidence>
<evidence type="ECO:0000259" key="2">
    <source>
        <dbReference type="PROSITE" id="PS50175"/>
    </source>
</evidence>
<accession>A0A084EBD5</accession>